<feature type="domain" description="EAL" evidence="4">
    <location>
        <begin position="1094"/>
        <end position="1355"/>
    </location>
</feature>
<gene>
    <name evidence="6" type="ORF">ACFO4O_14060</name>
</gene>
<keyword evidence="3" id="KW-0472">Membrane</keyword>
<evidence type="ECO:0000313" key="6">
    <source>
        <dbReference type="EMBL" id="MFC4701290.1"/>
    </source>
</evidence>
<dbReference type="Gene3D" id="3.30.70.270">
    <property type="match status" value="1"/>
</dbReference>
<dbReference type="SUPFAM" id="SSF63829">
    <property type="entry name" value="Calcium-dependent phosphotriesterase"/>
    <property type="match status" value="2"/>
</dbReference>
<organism evidence="6 7">
    <name type="scientific">Glaciecola siphonariae</name>
    <dbReference type="NCBI Taxonomy" id="521012"/>
    <lineage>
        <taxon>Bacteria</taxon>
        <taxon>Pseudomonadati</taxon>
        <taxon>Pseudomonadota</taxon>
        <taxon>Gammaproteobacteria</taxon>
        <taxon>Alteromonadales</taxon>
        <taxon>Alteromonadaceae</taxon>
        <taxon>Glaciecola</taxon>
    </lineage>
</organism>
<dbReference type="PANTHER" id="PTHR44757:SF2">
    <property type="entry name" value="BIOFILM ARCHITECTURE MAINTENANCE PROTEIN MBAA"/>
    <property type="match status" value="1"/>
</dbReference>
<keyword evidence="1" id="KW-0175">Coiled coil</keyword>
<dbReference type="SUPFAM" id="SSF141868">
    <property type="entry name" value="EAL domain-like"/>
    <property type="match status" value="1"/>
</dbReference>
<dbReference type="InterPro" id="IPR001633">
    <property type="entry name" value="EAL_dom"/>
</dbReference>
<accession>A0ABV9M061</accession>
<keyword evidence="3" id="KW-0812">Transmembrane</keyword>
<dbReference type="Pfam" id="PF00563">
    <property type="entry name" value="EAL"/>
    <property type="match status" value="1"/>
</dbReference>
<dbReference type="PROSITE" id="PS50887">
    <property type="entry name" value="GGDEF"/>
    <property type="match status" value="1"/>
</dbReference>
<dbReference type="InterPro" id="IPR029787">
    <property type="entry name" value="Nucleotide_cyclase"/>
</dbReference>
<keyword evidence="7" id="KW-1185">Reference proteome</keyword>
<dbReference type="Pfam" id="PF00990">
    <property type="entry name" value="GGDEF"/>
    <property type="match status" value="1"/>
</dbReference>
<dbReference type="PANTHER" id="PTHR44757">
    <property type="entry name" value="DIGUANYLATE CYCLASE DGCP"/>
    <property type="match status" value="1"/>
</dbReference>
<feature type="region of interest" description="Disordered" evidence="2">
    <location>
        <begin position="1361"/>
        <end position="1384"/>
    </location>
</feature>
<dbReference type="InterPro" id="IPR052155">
    <property type="entry name" value="Biofilm_reg_signaling"/>
</dbReference>
<comment type="caution">
    <text evidence="6">The sequence shown here is derived from an EMBL/GenBank/DDBJ whole genome shotgun (WGS) entry which is preliminary data.</text>
</comment>
<keyword evidence="3" id="KW-1133">Transmembrane helix</keyword>
<evidence type="ECO:0000259" key="4">
    <source>
        <dbReference type="PROSITE" id="PS50883"/>
    </source>
</evidence>
<dbReference type="Pfam" id="PF07494">
    <property type="entry name" value="Reg_prop"/>
    <property type="match status" value="2"/>
</dbReference>
<protein>
    <submittedName>
        <fullName evidence="6">EAL domain-containing protein</fullName>
    </submittedName>
</protein>
<dbReference type="InterPro" id="IPR013783">
    <property type="entry name" value="Ig-like_fold"/>
</dbReference>
<evidence type="ECO:0000256" key="1">
    <source>
        <dbReference type="SAM" id="Coils"/>
    </source>
</evidence>
<dbReference type="SMART" id="SM00052">
    <property type="entry name" value="EAL"/>
    <property type="match status" value="1"/>
</dbReference>
<name>A0ABV9M061_9ALTE</name>
<sequence>MTQNKTRPFTLLINNGQHYTNAPFAPEQRTLLLLRIIALFLSCLCALGLGAAEATMRIDAEKISSISHYRAIQMYMSKTGQDSFVRHSAQDKSDHIWLSGNGGVFRYDGYKLVPFELPRDNSQTRIQNPYLYVDKHGEIWVGGSDLYKFDYDTEQFIALDVSKFNRINSIIGDDEGNLWVGGFGAGLLVYDPKTATVIANYDHFVSSTYLYSLAYDKNNQYIWSAGRDGLFVFDINNQAFFEVPTSLGNLFKTMYIRDLAFDEQRNELWLGTPKGLMQIDAKSFDYRIHSVENFSKGLLTSDVSTVFLDSANNLWAGLEKEGICLYQRSSDSFLCSKSSINEPGKLPFATIEDISEDAAGSLWISMNHFGLFRMTPNLEVFKRLRDRITVPVQDYFPHYFDGVVRDNGDIWIATDGGGINIFNHRTGDFSNIKHHPLHEDSLSSNAVISVAEDQDGYIWAGTWAGGLSRIDPNTLEAERFEHDPLKSAEQTLAGNNIFFVLPDNNKGLWLSVWGFGLQYFNYGTGRFTQYPIAQEGKTGGSLNGEITHIQLYDNKLFMSGQTGLEYFDIPTETFVPLLSSQIEAAYFVLVESLEEIWVGTINGLYRYNSLSKALKVYRKEDGLAHNAVNYIHKDKNGKLWVATDEGISILNPQSEEFVSYYKKDGLVSNATSTHGEFISIGDELYIPTKDGMNIININDVVKPSYVPPTKILTLAFENLKNGKRQEVNPHISSIREQALIISHTFNNVKIDFTSLSFVFPEHNRFKYRLVGWQQDFIETDATERSARFNNLPSGKYTFEVFSASSSGVWDESGDTISFIIATPWWKTWWARLIFVLIALLSAYGFVKWRVSLIRSREIELAIKVDEKTQQLNEYALELKETSDSLAELNAQLEQRVENRTAELQIEVSERKVAESKLFHLAFHDSLTGLPNREWLIKKLNSLIATKHSSAQAPFGLMFLDGDRFKQINDTHGHIIGDELLIASGMRLSKLLTDSQYAARLGGDEFTVVVENVDEPSALERLASSIIEAFNAPFVLDKVVLHFNVSIGVVMCDHSYTAVTGALRDADIAMYNAKQNGKGTYKIFDREMRKVSMELSKLESDLHDAVQNNEFYLVYQPLLDLRTNKIASFEALIRWKHPKRGNVPPDMFIPMAEETGLIMDIGEWVMKTACEQLKLWQLFDCIEDVTIAVNLSSNQLRGPEFLDTVDNCLASTGLAGKYLKFELTESTLIENDANIKHLLDEIIARDIELAIDDFGTGYSSLAYLNQLPVQHIKIDRRFVDAIDNTPDGLINADALEIVRATVSLGQSLRMKVTAEGIETDTQLNALRDLGADFAQGYYISKPLPADKVIAFLNSPLEFDQNQTQSTPLKKYQESIASKEKRLKKD</sequence>
<dbReference type="Gene3D" id="3.20.20.450">
    <property type="entry name" value="EAL domain"/>
    <property type="match status" value="1"/>
</dbReference>
<proteinExistence type="predicted"/>
<dbReference type="Pfam" id="PF07495">
    <property type="entry name" value="Y_Y_Y"/>
    <property type="match status" value="1"/>
</dbReference>
<evidence type="ECO:0000256" key="2">
    <source>
        <dbReference type="SAM" id="MobiDB-lite"/>
    </source>
</evidence>
<dbReference type="Proteomes" id="UP001595897">
    <property type="component" value="Unassembled WGS sequence"/>
</dbReference>
<dbReference type="InterPro" id="IPR043128">
    <property type="entry name" value="Rev_trsase/Diguanyl_cyclase"/>
</dbReference>
<dbReference type="SUPFAM" id="SSF55073">
    <property type="entry name" value="Nucleotide cyclase"/>
    <property type="match status" value="1"/>
</dbReference>
<feature type="coiled-coil region" evidence="1">
    <location>
        <begin position="864"/>
        <end position="902"/>
    </location>
</feature>
<dbReference type="RefSeq" id="WP_382409636.1">
    <property type="nucleotide sequence ID" value="NZ_JBHSGU010000009.1"/>
</dbReference>
<feature type="domain" description="GGDEF" evidence="5">
    <location>
        <begin position="952"/>
        <end position="1085"/>
    </location>
</feature>
<feature type="compositionally biased region" description="Basic and acidic residues" evidence="2">
    <location>
        <begin position="1369"/>
        <end position="1378"/>
    </location>
</feature>
<evidence type="ECO:0000259" key="5">
    <source>
        <dbReference type="PROSITE" id="PS50887"/>
    </source>
</evidence>
<dbReference type="Gene3D" id="2.60.40.10">
    <property type="entry name" value="Immunoglobulins"/>
    <property type="match status" value="1"/>
</dbReference>
<feature type="transmembrane region" description="Helical" evidence="3">
    <location>
        <begin position="32"/>
        <end position="52"/>
    </location>
</feature>
<dbReference type="InterPro" id="IPR011123">
    <property type="entry name" value="Y_Y_Y"/>
</dbReference>
<dbReference type="CDD" id="cd01949">
    <property type="entry name" value="GGDEF"/>
    <property type="match status" value="1"/>
</dbReference>
<reference evidence="7" key="1">
    <citation type="journal article" date="2019" name="Int. J. Syst. Evol. Microbiol.">
        <title>The Global Catalogue of Microorganisms (GCM) 10K type strain sequencing project: providing services to taxonomists for standard genome sequencing and annotation.</title>
        <authorList>
            <consortium name="The Broad Institute Genomics Platform"/>
            <consortium name="The Broad Institute Genome Sequencing Center for Infectious Disease"/>
            <person name="Wu L."/>
            <person name="Ma J."/>
        </authorList>
    </citation>
    <scope>NUCLEOTIDE SEQUENCE [LARGE SCALE GENOMIC DNA]</scope>
    <source>
        <strain evidence="7">KACC 12507</strain>
    </source>
</reference>
<evidence type="ECO:0000313" key="7">
    <source>
        <dbReference type="Proteomes" id="UP001595897"/>
    </source>
</evidence>
<evidence type="ECO:0000256" key="3">
    <source>
        <dbReference type="SAM" id="Phobius"/>
    </source>
</evidence>
<dbReference type="PROSITE" id="PS50883">
    <property type="entry name" value="EAL"/>
    <property type="match status" value="1"/>
</dbReference>
<dbReference type="NCBIfam" id="TIGR00254">
    <property type="entry name" value="GGDEF"/>
    <property type="match status" value="1"/>
</dbReference>
<dbReference type="InterPro" id="IPR011110">
    <property type="entry name" value="Reg_prop"/>
</dbReference>
<dbReference type="InterPro" id="IPR015943">
    <property type="entry name" value="WD40/YVTN_repeat-like_dom_sf"/>
</dbReference>
<dbReference type="CDD" id="cd01948">
    <property type="entry name" value="EAL"/>
    <property type="match status" value="1"/>
</dbReference>
<dbReference type="InterPro" id="IPR000160">
    <property type="entry name" value="GGDEF_dom"/>
</dbReference>
<dbReference type="SMART" id="SM00267">
    <property type="entry name" value="GGDEF"/>
    <property type="match status" value="1"/>
</dbReference>
<dbReference type="InterPro" id="IPR035919">
    <property type="entry name" value="EAL_sf"/>
</dbReference>
<dbReference type="Gene3D" id="2.130.10.10">
    <property type="entry name" value="YVTN repeat-like/Quinoprotein amine dehydrogenase"/>
    <property type="match status" value="2"/>
</dbReference>
<dbReference type="EMBL" id="JBHSGU010000009">
    <property type="protein sequence ID" value="MFC4701290.1"/>
    <property type="molecule type" value="Genomic_DNA"/>
</dbReference>